<dbReference type="GO" id="GO:0004519">
    <property type="term" value="F:endonuclease activity"/>
    <property type="evidence" value="ECO:0007669"/>
    <property type="project" value="UniProtKB-KW"/>
</dbReference>
<dbReference type="PANTHER" id="PTHR30015:SF6">
    <property type="entry name" value="SLL1429 PROTEIN"/>
    <property type="match status" value="1"/>
</dbReference>
<dbReference type="SUPFAM" id="SSF52980">
    <property type="entry name" value="Restriction endonuclease-like"/>
    <property type="match status" value="1"/>
</dbReference>
<evidence type="ECO:0000259" key="1">
    <source>
        <dbReference type="Pfam" id="PF04471"/>
    </source>
</evidence>
<evidence type="ECO:0000259" key="2">
    <source>
        <dbReference type="Pfam" id="PF04851"/>
    </source>
</evidence>
<gene>
    <name evidence="3" type="ORF">J2D73_02450</name>
</gene>
<sequence length="325" mass="36394">MDDFPSLRLRPHQADFVDQFLVRSDSRTLLIAGAGMGKTVTTRATATRMLKQGLADRVLFVADQHVLKRDWENNWPFGAKLGDVITASLATTHAELARDPDSIWRSAIPGTRWLLLFDGIEGAANRLETIASDALSRFPGSRALFVGQRAPDWQVDSKFAFDHAFFDPDALAIAETQAHLRPLAPSIPLLVKIQRKLLQLDDLNWRQFEQLIAQMLEFDGYQVELMKGTKDGGVDVVAIRDLGGAGLFKSVWQAKKLRADRKVQLSIVRELADTRLEHGASKAIIVTTSVLTRGALARIERDRYLLGKVERNDLDRWIDRMLADG</sequence>
<dbReference type="Pfam" id="PF04471">
    <property type="entry name" value="Mrr_cat"/>
    <property type="match status" value="1"/>
</dbReference>
<dbReference type="Pfam" id="PF04851">
    <property type="entry name" value="ResIII"/>
    <property type="match status" value="1"/>
</dbReference>
<dbReference type="PANTHER" id="PTHR30015">
    <property type="entry name" value="MRR RESTRICTION SYSTEM PROTEIN"/>
    <property type="match status" value="1"/>
</dbReference>
<dbReference type="InterPro" id="IPR011856">
    <property type="entry name" value="tRNA_endonuc-like_dom_sf"/>
</dbReference>
<dbReference type="InterPro" id="IPR006935">
    <property type="entry name" value="Helicase/UvrB_N"/>
</dbReference>
<dbReference type="Gene3D" id="3.40.50.300">
    <property type="entry name" value="P-loop containing nucleotide triphosphate hydrolases"/>
    <property type="match status" value="1"/>
</dbReference>
<comment type="caution">
    <text evidence="3">The sequence shown here is derived from an EMBL/GenBank/DDBJ whole genome shotgun (WGS) entry which is preliminary data.</text>
</comment>
<keyword evidence="4" id="KW-1185">Reference proteome</keyword>
<organism evidence="3 4">
    <name type="scientific">Acetobacter sacchari</name>
    <dbReference type="NCBI Taxonomy" id="2661687"/>
    <lineage>
        <taxon>Bacteria</taxon>
        <taxon>Pseudomonadati</taxon>
        <taxon>Pseudomonadota</taxon>
        <taxon>Alphaproteobacteria</taxon>
        <taxon>Acetobacterales</taxon>
        <taxon>Acetobacteraceae</taxon>
        <taxon>Acetobacter</taxon>
    </lineage>
</organism>
<feature type="domain" description="Helicase/UvrB N-terminal" evidence="2">
    <location>
        <begin position="7"/>
        <end position="75"/>
    </location>
</feature>
<protein>
    <submittedName>
        <fullName evidence="3">Restriction endonuclease</fullName>
    </submittedName>
</protein>
<evidence type="ECO:0000313" key="4">
    <source>
        <dbReference type="Proteomes" id="UP000664771"/>
    </source>
</evidence>
<dbReference type="RefSeq" id="WP_207879036.1">
    <property type="nucleotide sequence ID" value="NZ_JAFVMF010000002.1"/>
</dbReference>
<dbReference type="InterPro" id="IPR027417">
    <property type="entry name" value="P-loop_NTPase"/>
</dbReference>
<dbReference type="Proteomes" id="UP000664771">
    <property type="component" value="Unassembled WGS sequence"/>
</dbReference>
<reference evidence="3 4" key="1">
    <citation type="submission" date="2021-03" db="EMBL/GenBank/DDBJ databases">
        <title>The complete genome sequence of Acetobacter sacchari TBRC 11175.</title>
        <authorList>
            <person name="Charoenyingcharoen P."/>
            <person name="Yukphan P."/>
        </authorList>
    </citation>
    <scope>NUCLEOTIDE SEQUENCE [LARGE SCALE GENOMIC DNA]</scope>
    <source>
        <strain evidence="3 4">TBRC 11175</strain>
    </source>
</reference>
<proteinExistence type="predicted"/>
<dbReference type="InterPro" id="IPR007560">
    <property type="entry name" value="Restrct_endonuc_IV_Mrr"/>
</dbReference>
<evidence type="ECO:0000313" key="3">
    <source>
        <dbReference type="EMBL" id="MBO1358658.1"/>
    </source>
</evidence>
<dbReference type="InterPro" id="IPR052906">
    <property type="entry name" value="Type_IV_Methyl-Rstrct_Enzyme"/>
</dbReference>
<feature type="domain" description="Restriction endonuclease type IV Mrr" evidence="1">
    <location>
        <begin position="200"/>
        <end position="303"/>
    </location>
</feature>
<dbReference type="EMBL" id="JAFVMF010000002">
    <property type="protein sequence ID" value="MBO1358658.1"/>
    <property type="molecule type" value="Genomic_DNA"/>
</dbReference>
<dbReference type="InterPro" id="IPR011335">
    <property type="entry name" value="Restrct_endonuc-II-like"/>
</dbReference>
<dbReference type="SUPFAM" id="SSF52540">
    <property type="entry name" value="P-loop containing nucleoside triphosphate hydrolases"/>
    <property type="match status" value="1"/>
</dbReference>
<keyword evidence="3" id="KW-0540">Nuclease</keyword>
<accession>A0ABS3LRW7</accession>
<name>A0ABS3LRW7_9PROT</name>
<dbReference type="Gene3D" id="3.40.1350.10">
    <property type="match status" value="1"/>
</dbReference>
<keyword evidence="3" id="KW-0378">Hydrolase</keyword>
<keyword evidence="3" id="KW-0255">Endonuclease</keyword>